<dbReference type="EMBL" id="JNUP01000049">
    <property type="protein sequence ID" value="KGE72658.1"/>
    <property type="molecule type" value="Genomic_DNA"/>
</dbReference>
<dbReference type="Proteomes" id="UP000029692">
    <property type="component" value="Unassembled WGS sequence"/>
</dbReference>
<protein>
    <submittedName>
        <fullName evidence="2">Uncharacterized protein</fullName>
    </submittedName>
</protein>
<feature type="region of interest" description="Disordered" evidence="1">
    <location>
        <begin position="18"/>
        <end position="39"/>
    </location>
</feature>
<proteinExistence type="predicted"/>
<gene>
    <name evidence="2" type="ORF">DC28_06285</name>
</gene>
<comment type="caution">
    <text evidence="2">The sequence shown here is derived from an EMBL/GenBank/DDBJ whole genome shotgun (WGS) entry which is preliminary data.</text>
</comment>
<evidence type="ECO:0000256" key="1">
    <source>
        <dbReference type="SAM" id="MobiDB-lite"/>
    </source>
</evidence>
<evidence type="ECO:0000313" key="3">
    <source>
        <dbReference type="Proteomes" id="UP000029692"/>
    </source>
</evidence>
<dbReference type="STRING" id="1480694.DC28_06285"/>
<accession>A0A098QYY6</accession>
<feature type="region of interest" description="Disordered" evidence="1">
    <location>
        <begin position="62"/>
        <end position="101"/>
    </location>
</feature>
<dbReference type="AlphaFoldDB" id="A0A098QYY6"/>
<feature type="compositionally biased region" description="Polar residues" evidence="1">
    <location>
        <begin position="72"/>
        <end position="90"/>
    </location>
</feature>
<evidence type="ECO:0000313" key="2">
    <source>
        <dbReference type="EMBL" id="KGE72658.1"/>
    </source>
</evidence>
<sequence length="101" mass="10856">MTMDALLTLIGHARRWSAIHDPGDLPGQPDSGILRPPALPARELPVGGYPATRKASHLICRAIGSRHRKPPSETSATGKFRPQASSSRPSKGTARNIDSRQ</sequence>
<name>A0A098QYY6_9SPIO</name>
<reference evidence="2 3" key="1">
    <citation type="submission" date="2014-05" db="EMBL/GenBank/DDBJ databases">
        <title>De novo Genome Sequence of Spirocheata sp.</title>
        <authorList>
            <person name="Shivani Y."/>
            <person name="Subhash Y."/>
            <person name="Tushar L."/>
            <person name="Sasikala C."/>
            <person name="Ramana C.V."/>
        </authorList>
    </citation>
    <scope>NUCLEOTIDE SEQUENCE [LARGE SCALE GENOMIC DNA]</scope>
    <source>
        <strain evidence="2 3">JC230</strain>
    </source>
</reference>
<organism evidence="2 3">
    <name type="scientific">Spirochaeta lutea</name>
    <dbReference type="NCBI Taxonomy" id="1480694"/>
    <lineage>
        <taxon>Bacteria</taxon>
        <taxon>Pseudomonadati</taxon>
        <taxon>Spirochaetota</taxon>
        <taxon>Spirochaetia</taxon>
        <taxon>Spirochaetales</taxon>
        <taxon>Spirochaetaceae</taxon>
        <taxon>Spirochaeta</taxon>
    </lineage>
</organism>
<keyword evidence="3" id="KW-1185">Reference proteome</keyword>